<reference evidence="3 4" key="1">
    <citation type="submission" date="2017-04" db="EMBL/GenBank/DDBJ databases">
        <title>Complete genome sequence of the Campylobacter cuniculorum type strain LMG24588.</title>
        <authorList>
            <person name="Miller W.G."/>
            <person name="Yee E."/>
            <person name="Revez J."/>
            <person name="Bono J.L."/>
            <person name="Rossi M."/>
        </authorList>
    </citation>
    <scope>NUCLEOTIDE SEQUENCE [LARGE SCALE GENOMIC DNA]</scope>
    <source>
        <strain evidence="3 4">LMG 24588</strain>
    </source>
</reference>
<dbReference type="InterPro" id="IPR036597">
    <property type="entry name" value="Fido-like_dom_sf"/>
</dbReference>
<feature type="region of interest" description="Disordered" evidence="1">
    <location>
        <begin position="263"/>
        <end position="297"/>
    </location>
</feature>
<evidence type="ECO:0000256" key="1">
    <source>
        <dbReference type="SAM" id="MobiDB-lite"/>
    </source>
</evidence>
<dbReference type="eggNOG" id="COG3177">
    <property type="taxonomic scope" value="Bacteria"/>
</dbReference>
<dbReference type="InterPro" id="IPR003812">
    <property type="entry name" value="Fido"/>
</dbReference>
<dbReference type="SUPFAM" id="SSF140931">
    <property type="entry name" value="Fic-like"/>
    <property type="match status" value="1"/>
</dbReference>
<dbReference type="Gene3D" id="1.10.3290.10">
    <property type="entry name" value="Fido-like domain"/>
    <property type="match status" value="1"/>
</dbReference>
<dbReference type="AlphaFoldDB" id="A0A1W6BV27"/>
<evidence type="ECO:0000313" key="3">
    <source>
        <dbReference type="EMBL" id="ARJ55949.1"/>
    </source>
</evidence>
<dbReference type="OrthoDB" id="9807853at2"/>
<dbReference type="KEGG" id="ccun:CCUN_0295"/>
<name>A0A1W6BV27_9BACT</name>
<organism evidence="3 4">
    <name type="scientific">Campylobacter cuniculorum DSM 23162 = LMG 24588</name>
    <dbReference type="NCBI Taxonomy" id="1121267"/>
    <lineage>
        <taxon>Bacteria</taxon>
        <taxon>Pseudomonadati</taxon>
        <taxon>Campylobacterota</taxon>
        <taxon>Epsilonproteobacteria</taxon>
        <taxon>Campylobacterales</taxon>
        <taxon>Campylobacteraceae</taxon>
        <taxon>Campylobacter</taxon>
    </lineage>
</organism>
<dbReference type="STRING" id="1121267.CCUN_0295"/>
<proteinExistence type="predicted"/>
<accession>A0A1W6BV27</accession>
<dbReference type="EMBL" id="CP020867">
    <property type="protein sequence ID" value="ARJ55949.1"/>
    <property type="molecule type" value="Genomic_DNA"/>
</dbReference>
<sequence>MTLEENIFLAKRNLVDTIWKQANLEGVSVTFPETQMIIDGFSVANKSIEDLTIILNLKRAWQFLFDSINERVSLNLIQDFNRLIGRDLVYKSGFLRNADVKIGGTDYKPKLPIEYEVVEHIEMILQNENKKDMALDLMLFLMRSQLFFDGNKRTAMLIANKILIENGLGILAVAQKDMNEFFTKLIDFYGTNDSREIKLFCEKECIETINFPEEIQSTEERIQINKDFKKPLLKETTKKQNKSQSQQNIFSKFKQKFQEINENLENHHNKINEENSHHKQKQTSTQQTTKTIKRKHK</sequence>
<gene>
    <name evidence="3" type="ORF">CCUN_0295</name>
</gene>
<dbReference type="Proteomes" id="UP000192902">
    <property type="component" value="Chromosome"/>
</dbReference>
<dbReference type="Pfam" id="PF02661">
    <property type="entry name" value="Fic"/>
    <property type="match status" value="1"/>
</dbReference>
<feature type="domain" description="Fido" evidence="2">
    <location>
        <begin position="72"/>
        <end position="203"/>
    </location>
</feature>
<dbReference type="RefSeq" id="WP_084483661.1">
    <property type="nucleotide sequence ID" value="NZ_CP020867.1"/>
</dbReference>
<dbReference type="PROSITE" id="PS51459">
    <property type="entry name" value="FIDO"/>
    <property type="match status" value="1"/>
</dbReference>
<protein>
    <submittedName>
        <fullName evidence="3">Fic domain protein</fullName>
    </submittedName>
</protein>
<feature type="compositionally biased region" description="Basic and acidic residues" evidence="1">
    <location>
        <begin position="263"/>
        <end position="277"/>
    </location>
</feature>
<evidence type="ECO:0000259" key="2">
    <source>
        <dbReference type="PROSITE" id="PS51459"/>
    </source>
</evidence>
<evidence type="ECO:0000313" key="4">
    <source>
        <dbReference type="Proteomes" id="UP000192902"/>
    </source>
</evidence>